<feature type="chain" id="PRO_5019584101" description="DUF2808 domain-containing protein" evidence="1">
    <location>
        <begin position="23"/>
        <end position="156"/>
    </location>
</feature>
<accession>A0A433V606</accession>
<reference evidence="2" key="2">
    <citation type="journal article" date="2019" name="Genome Biol. Evol.">
        <title>Day and night: Metabolic profiles and evolutionary relationships of six axenic non-marine cyanobacteria.</title>
        <authorList>
            <person name="Will S.E."/>
            <person name="Henke P."/>
            <person name="Boedeker C."/>
            <person name="Huang S."/>
            <person name="Brinkmann H."/>
            <person name="Rohde M."/>
            <person name="Jarek M."/>
            <person name="Friedl T."/>
            <person name="Seufert S."/>
            <person name="Schumacher M."/>
            <person name="Overmann J."/>
            <person name="Neumann-Schaal M."/>
            <person name="Petersen J."/>
        </authorList>
    </citation>
    <scope>NUCLEOTIDE SEQUENCE [LARGE SCALE GENOMIC DNA]</scope>
    <source>
        <strain evidence="2">PCC 7102</strain>
    </source>
</reference>
<evidence type="ECO:0000256" key="1">
    <source>
        <dbReference type="SAM" id="SignalP"/>
    </source>
</evidence>
<feature type="signal peptide" evidence="1">
    <location>
        <begin position="1"/>
        <end position="22"/>
    </location>
</feature>
<dbReference type="Proteomes" id="UP000271624">
    <property type="component" value="Unassembled WGS sequence"/>
</dbReference>
<comment type="caution">
    <text evidence="2">The sequence shown here is derived from an EMBL/GenBank/DDBJ whole genome shotgun (WGS) entry which is preliminary data.</text>
</comment>
<evidence type="ECO:0000313" key="3">
    <source>
        <dbReference type="Proteomes" id="UP000271624"/>
    </source>
</evidence>
<evidence type="ECO:0000313" key="2">
    <source>
        <dbReference type="EMBL" id="RUT01517.1"/>
    </source>
</evidence>
<protein>
    <recommendedName>
        <fullName evidence="4">DUF2808 domain-containing protein</fullName>
    </recommendedName>
</protein>
<evidence type="ECO:0008006" key="4">
    <source>
        <dbReference type="Google" id="ProtNLM"/>
    </source>
</evidence>
<reference evidence="2" key="1">
    <citation type="submission" date="2018-12" db="EMBL/GenBank/DDBJ databases">
        <authorList>
            <person name="Will S."/>
            <person name="Neumann-Schaal M."/>
            <person name="Henke P."/>
        </authorList>
    </citation>
    <scope>NUCLEOTIDE SEQUENCE</scope>
    <source>
        <strain evidence="2">PCC 7102</strain>
    </source>
</reference>
<keyword evidence="3" id="KW-1185">Reference proteome</keyword>
<dbReference type="AlphaFoldDB" id="A0A433V606"/>
<proteinExistence type="predicted"/>
<dbReference type="RefSeq" id="WP_127084792.1">
    <property type="nucleotide sequence ID" value="NZ_RSCL01000019.1"/>
</dbReference>
<dbReference type="EMBL" id="RSCL01000019">
    <property type="protein sequence ID" value="RUT01517.1"/>
    <property type="molecule type" value="Genomic_DNA"/>
</dbReference>
<keyword evidence="1" id="KW-0732">Signal</keyword>
<gene>
    <name evidence="2" type="ORF">DSM106972_066140</name>
</gene>
<dbReference type="OrthoDB" id="423143at2"/>
<organism evidence="2 3">
    <name type="scientific">Dulcicalothrix desertica PCC 7102</name>
    <dbReference type="NCBI Taxonomy" id="232991"/>
    <lineage>
        <taxon>Bacteria</taxon>
        <taxon>Bacillati</taxon>
        <taxon>Cyanobacteriota</taxon>
        <taxon>Cyanophyceae</taxon>
        <taxon>Nostocales</taxon>
        <taxon>Calotrichaceae</taxon>
        <taxon>Dulcicalothrix</taxon>
    </lineage>
</organism>
<dbReference type="InterPro" id="IPR021256">
    <property type="entry name" value="DUF2808"/>
</dbReference>
<sequence>MNKLVYAAAFTLVISSIAPAFAGNLNDANVSHLGDSAAIPNYAQDSDATHRFDIHVQGKAISELMINLPEDVKINRGVEVRNKSGQKIPATVSINDKKVTVAFSEAVNPGTSLSVNMKGVSTPGYEKTWHYPVSVKKVGIKEESSLGLARVQTYGS</sequence>
<name>A0A433V606_9CYAN</name>
<dbReference type="Pfam" id="PF10989">
    <property type="entry name" value="DUF2808"/>
    <property type="match status" value="1"/>
</dbReference>